<accession>A0A1Y0B3D9</accession>
<dbReference type="AlphaFoldDB" id="A0A1Y0B3D9"/>
<reference evidence="1" key="1">
    <citation type="submission" date="2017-03" db="EMBL/GenBank/DDBJ databases">
        <title>The mitochondrial genome of the carnivorous plant Utricularia reniformis (Lentibulariaceae): structure, comparative analysis and evolutionary landmarks.</title>
        <authorList>
            <person name="Silva S.R."/>
            <person name="Alvarenga D.O."/>
            <person name="Michael T.P."/>
            <person name="Miranda V.F.O."/>
            <person name="Varani A.M."/>
        </authorList>
    </citation>
    <scope>NUCLEOTIDE SEQUENCE</scope>
</reference>
<name>A0A1Y0B3D9_9LAMI</name>
<dbReference type="EMBL" id="KY774314">
    <property type="protein sequence ID" value="ART31904.1"/>
    <property type="molecule type" value="Genomic_DNA"/>
</dbReference>
<keyword evidence="1" id="KW-0496">Mitochondrion</keyword>
<proteinExistence type="predicted"/>
<sequence length="71" mass="8162">MIYQSEWRVLPTYMIDRITTMGAAVELTFWKEVVALFPSLPDLIEDDRGPTLVVLLHKTVPFPFLQTILPS</sequence>
<organism evidence="1">
    <name type="scientific">Utricularia reniformis</name>
    <dbReference type="NCBI Taxonomy" id="192314"/>
    <lineage>
        <taxon>Eukaryota</taxon>
        <taxon>Viridiplantae</taxon>
        <taxon>Streptophyta</taxon>
        <taxon>Embryophyta</taxon>
        <taxon>Tracheophyta</taxon>
        <taxon>Spermatophyta</taxon>
        <taxon>Magnoliopsida</taxon>
        <taxon>eudicotyledons</taxon>
        <taxon>Gunneridae</taxon>
        <taxon>Pentapetalae</taxon>
        <taxon>asterids</taxon>
        <taxon>lamiids</taxon>
        <taxon>Lamiales</taxon>
        <taxon>Lentibulariaceae</taxon>
        <taxon>Utricularia</taxon>
    </lineage>
</organism>
<evidence type="ECO:0000313" key="1">
    <source>
        <dbReference type="EMBL" id="ART31904.1"/>
    </source>
</evidence>
<gene>
    <name evidence="1" type="ORF">AEK19_MT1725</name>
</gene>
<geneLocation type="mitochondrion" evidence="1"/>
<protein>
    <submittedName>
        <fullName evidence="1">Uncharacterized protein</fullName>
    </submittedName>
</protein>